<dbReference type="AlphaFoldDB" id="A0A0T9L9S7"/>
<accession>A0A0T9L9S7</accession>
<sequence length="70" mass="7818">MGIKYELVSSGFGVQFLTLGGKATGFRIEHNRTLDTFEVSGGGKIRFVRRRAQASKLVVKMFERAVRAIK</sequence>
<proteinExistence type="predicted"/>
<evidence type="ECO:0000313" key="1">
    <source>
        <dbReference type="EMBL" id="CNE71290.1"/>
    </source>
</evidence>
<reference evidence="1 2" key="1">
    <citation type="submission" date="2015-03" db="EMBL/GenBank/DDBJ databases">
        <authorList>
            <person name="Murphy D."/>
        </authorList>
    </citation>
    <scope>NUCLEOTIDE SEQUENCE [LARGE SCALE GENOMIC DNA]</scope>
    <source>
        <strain evidence="1 2">FCF326</strain>
    </source>
</reference>
<dbReference type="EMBL" id="CPYI01000007">
    <property type="protein sequence ID" value="CNE71290.1"/>
    <property type="molecule type" value="Genomic_DNA"/>
</dbReference>
<gene>
    <name evidence="1" type="ORF">ERS008491_02053</name>
</gene>
<dbReference type="RefSeq" id="WP_050119393.1">
    <property type="nucleotide sequence ID" value="NZ_CAWMAB010000007.1"/>
</dbReference>
<protein>
    <submittedName>
        <fullName evidence="1">Uncharacterized protein</fullName>
    </submittedName>
</protein>
<name>A0A0T9L9S7_YERKR</name>
<organism evidence="1 2">
    <name type="scientific">Yersinia kristensenii</name>
    <dbReference type="NCBI Taxonomy" id="28152"/>
    <lineage>
        <taxon>Bacteria</taxon>
        <taxon>Pseudomonadati</taxon>
        <taxon>Pseudomonadota</taxon>
        <taxon>Gammaproteobacteria</taxon>
        <taxon>Enterobacterales</taxon>
        <taxon>Yersiniaceae</taxon>
        <taxon>Yersinia</taxon>
    </lineage>
</organism>
<evidence type="ECO:0000313" key="2">
    <source>
        <dbReference type="Proteomes" id="UP000045824"/>
    </source>
</evidence>
<dbReference type="Proteomes" id="UP000045824">
    <property type="component" value="Unassembled WGS sequence"/>
</dbReference>